<accession>A0A0A1TL48</accession>
<evidence type="ECO:0000256" key="4">
    <source>
        <dbReference type="ARBA" id="ARBA00022448"/>
    </source>
</evidence>
<evidence type="ECO:0000256" key="1">
    <source>
        <dbReference type="ARBA" id="ARBA00010588"/>
    </source>
</evidence>
<evidence type="ECO:0000256" key="9">
    <source>
        <dbReference type="SAM" id="SignalP"/>
    </source>
</evidence>
<keyword evidence="11" id="KW-1185">Reference proteome</keyword>
<dbReference type="InterPro" id="IPR011989">
    <property type="entry name" value="ARM-like"/>
</dbReference>
<gene>
    <name evidence="10" type="ORF">VHEMI06424</name>
</gene>
<evidence type="ECO:0000256" key="6">
    <source>
        <dbReference type="ARBA" id="ARBA00022824"/>
    </source>
</evidence>
<feature type="signal peptide" evidence="9">
    <location>
        <begin position="1"/>
        <end position="33"/>
    </location>
</feature>
<dbReference type="GO" id="GO:0015031">
    <property type="term" value="P:protein transport"/>
    <property type="evidence" value="ECO:0007669"/>
    <property type="project" value="UniProtKB-KW"/>
</dbReference>
<evidence type="ECO:0000256" key="2">
    <source>
        <dbReference type="ARBA" id="ARBA00011799"/>
    </source>
</evidence>
<reference evidence="10 11" key="1">
    <citation type="journal article" date="2015" name="Genome Announc.">
        <title>Draft Genome Sequence and Gene Annotation of the Entomopathogenic Fungus Verticillium hemipterigenum.</title>
        <authorList>
            <person name="Horn F."/>
            <person name="Habel A."/>
            <person name="Scharf D.H."/>
            <person name="Dworschak J."/>
            <person name="Brakhage A.A."/>
            <person name="Guthke R."/>
            <person name="Hertweck C."/>
            <person name="Linde J."/>
        </authorList>
    </citation>
    <scope>NUCLEOTIDE SEQUENCE [LARGE SCALE GENOMIC DNA]</scope>
</reference>
<name>A0A0A1TL48_9HYPO</name>
<evidence type="ECO:0000256" key="7">
    <source>
        <dbReference type="ARBA" id="ARBA00022927"/>
    </source>
</evidence>
<keyword evidence="6" id="KW-0256">Endoplasmic reticulum</keyword>
<dbReference type="Gene3D" id="1.25.10.10">
    <property type="entry name" value="Leucine-rich Repeat Variant"/>
    <property type="match status" value="1"/>
</dbReference>
<dbReference type="GO" id="GO:0005783">
    <property type="term" value="C:endoplasmic reticulum"/>
    <property type="evidence" value="ECO:0007669"/>
    <property type="project" value="InterPro"/>
</dbReference>
<evidence type="ECO:0000256" key="8">
    <source>
        <dbReference type="ARBA" id="ARBA00023010"/>
    </source>
</evidence>
<evidence type="ECO:0000256" key="3">
    <source>
        <dbReference type="ARBA" id="ARBA00015352"/>
    </source>
</evidence>
<keyword evidence="5 9" id="KW-0732">Signal</keyword>
<feature type="chain" id="PRO_5001979524" description="Nucleotide exchange factor SIL1" evidence="9">
    <location>
        <begin position="34"/>
        <end position="415"/>
    </location>
</feature>
<proteinExistence type="inferred from homology"/>
<comment type="similarity">
    <text evidence="1">Belongs to the SIL1 family.</text>
</comment>
<protein>
    <recommendedName>
        <fullName evidence="3">Nucleotide exchange factor SIL1</fullName>
    </recommendedName>
</protein>
<evidence type="ECO:0000256" key="5">
    <source>
        <dbReference type="ARBA" id="ARBA00022729"/>
    </source>
</evidence>
<evidence type="ECO:0000313" key="11">
    <source>
        <dbReference type="Proteomes" id="UP000039046"/>
    </source>
</evidence>
<dbReference type="GO" id="GO:0000774">
    <property type="term" value="F:adenyl-nucleotide exchange factor activity"/>
    <property type="evidence" value="ECO:0007669"/>
    <property type="project" value="InterPro"/>
</dbReference>
<comment type="subunit">
    <text evidence="2">Interacts with KAR2.</text>
</comment>
<dbReference type="InterPro" id="IPR031884">
    <property type="entry name" value="Sil1_fungi"/>
</dbReference>
<dbReference type="EMBL" id="CDHN01000003">
    <property type="protein sequence ID" value="CEJ90657.1"/>
    <property type="molecule type" value="Genomic_DNA"/>
</dbReference>
<evidence type="ECO:0000313" key="10">
    <source>
        <dbReference type="EMBL" id="CEJ90657.1"/>
    </source>
</evidence>
<organism evidence="10 11">
    <name type="scientific">[Torrubiella] hemipterigena</name>
    <dbReference type="NCBI Taxonomy" id="1531966"/>
    <lineage>
        <taxon>Eukaryota</taxon>
        <taxon>Fungi</taxon>
        <taxon>Dikarya</taxon>
        <taxon>Ascomycota</taxon>
        <taxon>Pezizomycotina</taxon>
        <taxon>Sordariomycetes</taxon>
        <taxon>Hypocreomycetidae</taxon>
        <taxon>Hypocreales</taxon>
        <taxon>Clavicipitaceae</taxon>
        <taxon>Clavicipitaceae incertae sedis</taxon>
        <taxon>'Torrubiella' clade</taxon>
    </lineage>
</organism>
<dbReference type="AlphaFoldDB" id="A0A0A1TL48"/>
<keyword evidence="4" id="KW-0813">Transport</keyword>
<keyword evidence="7" id="KW-0653">Protein transport</keyword>
<dbReference type="STRING" id="1531966.A0A0A1TL48"/>
<dbReference type="OrthoDB" id="448649at2759"/>
<keyword evidence="8" id="KW-0811">Translocation</keyword>
<dbReference type="Pfam" id="PF16782">
    <property type="entry name" value="SIL1"/>
    <property type="match status" value="1"/>
</dbReference>
<sequence length="415" mass="45499">MPRSCTRPTSSMVLLFALILSIALCFLSSPVSASDSKPAATPDLICHTDDPKDCYPRIFEATDEFQQVHDDQQLPQGLHVRMDIWTGKKEAKINVPDEIDPALEGLPIDQAMVVVEPQEHIDEPVIPKGAPQYEAVGKVKGPEHEALSFHEAMTMLKTGVVAGEKSFDALLEDMEELSHDIYYGLKIAEDPEVVKSLFCLMADQSAASIDGALPRDQQAASILSGSLQNNPSSLAEVVKNWKDIMQHSCPKDKTLLRDCLYSSLTPGDISDKAKSTASAAKLKAKVAAINGLIKDASIRKEFLESGGMRQLQQILLPEGKEWAGAQRKVGQLALDNFLDEDMGATLGEWPRRGKLDDKSCASSAFRVEEGCWDYHVARITKANKGDKSHWSRDLTNKLGAIRKKGGPASRIHQEL</sequence>
<dbReference type="HOGENOM" id="CLU_034955_1_0_1"/>
<dbReference type="Proteomes" id="UP000039046">
    <property type="component" value="Unassembled WGS sequence"/>
</dbReference>